<keyword evidence="2" id="KW-1185">Reference proteome</keyword>
<accession>A0A917JAF8</accession>
<dbReference type="RefSeq" id="WP_188415654.1">
    <property type="nucleotide sequence ID" value="NZ_BMDO01000004.1"/>
</dbReference>
<sequence length="192" mass="22606">MKEKTLHDLTKEEIGQLFPVEISTYSEKWPYLFEQEKILINNALEPGLFSRIEHFGSTSVPGLSAKNIIDILMEVDFDEPQNQKLIDQMKALGYEFYWQSEDSHRHMIFVKGYNISSPEDQIYHIHAGPQNHPIWDRVLFRDYLIAHPQTAQEYVQLKLKLSEIFKHDRVAYRVAKTDFVEAITKRAKQQLL</sequence>
<reference evidence="1" key="2">
    <citation type="submission" date="2020-09" db="EMBL/GenBank/DDBJ databases">
        <authorList>
            <person name="Sun Q."/>
            <person name="Sedlacek I."/>
        </authorList>
    </citation>
    <scope>NUCLEOTIDE SEQUENCE</scope>
    <source>
        <strain evidence="1">CCM 8711</strain>
    </source>
</reference>
<dbReference type="Pfam" id="PF04229">
    <property type="entry name" value="GrpB"/>
    <property type="match status" value="1"/>
</dbReference>
<evidence type="ECO:0008006" key="3">
    <source>
        <dbReference type="Google" id="ProtNLM"/>
    </source>
</evidence>
<dbReference type="SUPFAM" id="SSF81301">
    <property type="entry name" value="Nucleotidyltransferase"/>
    <property type="match status" value="1"/>
</dbReference>
<dbReference type="AlphaFoldDB" id="A0A917JAF8"/>
<name>A0A917JAF8_9SPHI</name>
<dbReference type="InterPro" id="IPR007344">
    <property type="entry name" value="GrpB/CoaE"/>
</dbReference>
<dbReference type="PANTHER" id="PTHR34822:SF1">
    <property type="entry name" value="GRPB FAMILY PROTEIN"/>
    <property type="match status" value="1"/>
</dbReference>
<gene>
    <name evidence="1" type="ORF">GCM10011425_16830</name>
</gene>
<proteinExistence type="predicted"/>
<evidence type="ECO:0000313" key="1">
    <source>
        <dbReference type="EMBL" id="GGI50471.1"/>
    </source>
</evidence>
<evidence type="ECO:0000313" key="2">
    <source>
        <dbReference type="Proteomes" id="UP000662074"/>
    </source>
</evidence>
<dbReference type="EMBL" id="BMDO01000004">
    <property type="protein sequence ID" value="GGI50471.1"/>
    <property type="molecule type" value="Genomic_DNA"/>
</dbReference>
<dbReference type="Gene3D" id="3.30.460.10">
    <property type="entry name" value="Beta Polymerase, domain 2"/>
    <property type="match status" value="1"/>
</dbReference>
<dbReference type="InterPro" id="IPR043519">
    <property type="entry name" value="NT_sf"/>
</dbReference>
<comment type="caution">
    <text evidence="1">The sequence shown here is derived from an EMBL/GenBank/DDBJ whole genome shotgun (WGS) entry which is preliminary data.</text>
</comment>
<dbReference type="Proteomes" id="UP000662074">
    <property type="component" value="Unassembled WGS sequence"/>
</dbReference>
<protein>
    <recommendedName>
        <fullName evidence="3">GrpB family protein</fullName>
    </recommendedName>
</protein>
<dbReference type="PANTHER" id="PTHR34822">
    <property type="entry name" value="GRPB DOMAIN PROTEIN (AFU_ORTHOLOGUE AFUA_1G01530)"/>
    <property type="match status" value="1"/>
</dbReference>
<reference evidence="1" key="1">
    <citation type="journal article" date="2014" name="Int. J. Syst. Evol. Microbiol.">
        <title>Complete genome sequence of Corynebacterium casei LMG S-19264T (=DSM 44701T), isolated from a smear-ripened cheese.</title>
        <authorList>
            <consortium name="US DOE Joint Genome Institute (JGI-PGF)"/>
            <person name="Walter F."/>
            <person name="Albersmeier A."/>
            <person name="Kalinowski J."/>
            <person name="Ruckert C."/>
        </authorList>
    </citation>
    <scope>NUCLEOTIDE SEQUENCE</scope>
    <source>
        <strain evidence="1">CCM 8711</strain>
    </source>
</reference>
<organism evidence="1 2">
    <name type="scientific">Mucilaginibacter galii</name>
    <dbReference type="NCBI Taxonomy" id="2005073"/>
    <lineage>
        <taxon>Bacteria</taxon>
        <taxon>Pseudomonadati</taxon>
        <taxon>Bacteroidota</taxon>
        <taxon>Sphingobacteriia</taxon>
        <taxon>Sphingobacteriales</taxon>
        <taxon>Sphingobacteriaceae</taxon>
        <taxon>Mucilaginibacter</taxon>
    </lineage>
</organism>